<organism evidence="4 5">
    <name type="scientific">Kineococcus gynurae</name>
    <dbReference type="NCBI Taxonomy" id="452979"/>
    <lineage>
        <taxon>Bacteria</taxon>
        <taxon>Bacillati</taxon>
        <taxon>Actinomycetota</taxon>
        <taxon>Actinomycetes</taxon>
        <taxon>Kineosporiales</taxon>
        <taxon>Kineosporiaceae</taxon>
        <taxon>Kineococcus</taxon>
    </lineage>
</organism>
<evidence type="ECO:0000313" key="4">
    <source>
        <dbReference type="EMBL" id="MFB9376188.1"/>
    </source>
</evidence>
<dbReference type="InterPro" id="IPR043128">
    <property type="entry name" value="Rev_trsase/Diguanyl_cyclase"/>
</dbReference>
<dbReference type="PROSITE" id="PS50887">
    <property type="entry name" value="GGDEF"/>
    <property type="match status" value="1"/>
</dbReference>
<dbReference type="EMBL" id="JBHMDM010000002">
    <property type="protein sequence ID" value="MFB9376188.1"/>
    <property type="molecule type" value="Genomic_DNA"/>
</dbReference>
<dbReference type="SMART" id="SM00052">
    <property type="entry name" value="EAL"/>
    <property type="match status" value="1"/>
</dbReference>
<dbReference type="Pfam" id="PF00990">
    <property type="entry name" value="GGDEF"/>
    <property type="match status" value="1"/>
</dbReference>
<dbReference type="NCBIfam" id="TIGR00254">
    <property type="entry name" value="GGDEF"/>
    <property type="match status" value="1"/>
</dbReference>
<dbReference type="CDD" id="cd01949">
    <property type="entry name" value="GGDEF"/>
    <property type="match status" value="1"/>
</dbReference>
<feature type="transmembrane region" description="Helical" evidence="1">
    <location>
        <begin position="55"/>
        <end position="75"/>
    </location>
</feature>
<dbReference type="InterPro" id="IPR000160">
    <property type="entry name" value="GGDEF_dom"/>
</dbReference>
<comment type="caution">
    <text evidence="4">The sequence shown here is derived from an EMBL/GenBank/DDBJ whole genome shotgun (WGS) entry which is preliminary data.</text>
</comment>
<evidence type="ECO:0000256" key="1">
    <source>
        <dbReference type="SAM" id="Phobius"/>
    </source>
</evidence>
<accession>A0ABV5LQ15</accession>
<feature type="transmembrane region" description="Helical" evidence="1">
    <location>
        <begin position="211"/>
        <end position="232"/>
    </location>
</feature>
<feature type="transmembrane region" description="Helical" evidence="1">
    <location>
        <begin position="180"/>
        <end position="199"/>
    </location>
</feature>
<feature type="transmembrane region" description="Helical" evidence="1">
    <location>
        <begin position="120"/>
        <end position="143"/>
    </location>
</feature>
<dbReference type="CDD" id="cd01948">
    <property type="entry name" value="EAL"/>
    <property type="match status" value="1"/>
</dbReference>
<feature type="transmembrane region" description="Helical" evidence="1">
    <location>
        <begin position="87"/>
        <end position="108"/>
    </location>
</feature>
<dbReference type="Proteomes" id="UP001589748">
    <property type="component" value="Unassembled WGS sequence"/>
</dbReference>
<dbReference type="InterPro" id="IPR052155">
    <property type="entry name" value="Biofilm_reg_signaling"/>
</dbReference>
<dbReference type="Pfam" id="PF00563">
    <property type="entry name" value="EAL"/>
    <property type="match status" value="1"/>
</dbReference>
<dbReference type="SUPFAM" id="SSF141868">
    <property type="entry name" value="EAL domain-like"/>
    <property type="match status" value="1"/>
</dbReference>
<reference evidence="4 5" key="1">
    <citation type="submission" date="2024-09" db="EMBL/GenBank/DDBJ databases">
        <authorList>
            <person name="Sun Q."/>
            <person name="Mori K."/>
        </authorList>
    </citation>
    <scope>NUCLEOTIDE SEQUENCE [LARGE SCALE GENOMIC DNA]</scope>
    <source>
        <strain evidence="4 5">TISTR 1856</strain>
    </source>
</reference>
<keyword evidence="1" id="KW-1133">Transmembrane helix</keyword>
<dbReference type="Gene3D" id="3.20.20.450">
    <property type="entry name" value="EAL domain"/>
    <property type="match status" value="1"/>
</dbReference>
<feature type="domain" description="EAL" evidence="2">
    <location>
        <begin position="442"/>
        <end position="701"/>
    </location>
</feature>
<name>A0ABV5LQ15_9ACTN</name>
<gene>
    <name evidence="4" type="ORF">ACFFVI_04320</name>
</gene>
<feature type="domain" description="GGDEF" evidence="3">
    <location>
        <begin position="298"/>
        <end position="433"/>
    </location>
</feature>
<proteinExistence type="predicted"/>
<evidence type="ECO:0000313" key="5">
    <source>
        <dbReference type="Proteomes" id="UP001589748"/>
    </source>
</evidence>
<dbReference type="SUPFAM" id="SSF55073">
    <property type="entry name" value="Nucleotide cyclase"/>
    <property type="match status" value="1"/>
</dbReference>
<keyword evidence="1" id="KW-0472">Membrane</keyword>
<keyword evidence="5" id="KW-1185">Reference proteome</keyword>
<dbReference type="InterPro" id="IPR029787">
    <property type="entry name" value="Nucleotide_cyclase"/>
</dbReference>
<dbReference type="InterPro" id="IPR035919">
    <property type="entry name" value="EAL_sf"/>
</dbReference>
<dbReference type="PANTHER" id="PTHR44757">
    <property type="entry name" value="DIGUANYLATE CYCLASE DGCP"/>
    <property type="match status" value="1"/>
</dbReference>
<dbReference type="InterPro" id="IPR001633">
    <property type="entry name" value="EAL_dom"/>
</dbReference>
<dbReference type="Gene3D" id="3.30.70.270">
    <property type="match status" value="1"/>
</dbReference>
<dbReference type="PROSITE" id="PS50883">
    <property type="entry name" value="EAL"/>
    <property type="match status" value="1"/>
</dbReference>
<dbReference type="SMART" id="SM00267">
    <property type="entry name" value="GGDEF"/>
    <property type="match status" value="1"/>
</dbReference>
<dbReference type="RefSeq" id="WP_380134753.1">
    <property type="nucleotide sequence ID" value="NZ_JBHLUI010000002.1"/>
</dbReference>
<evidence type="ECO:0000259" key="2">
    <source>
        <dbReference type="PROSITE" id="PS50883"/>
    </source>
</evidence>
<evidence type="ECO:0000259" key="3">
    <source>
        <dbReference type="PROSITE" id="PS50887"/>
    </source>
</evidence>
<keyword evidence="1" id="KW-0812">Transmembrane</keyword>
<feature type="transmembrane region" description="Helical" evidence="1">
    <location>
        <begin position="150"/>
        <end position="168"/>
    </location>
</feature>
<protein>
    <submittedName>
        <fullName evidence="4">Bifunctional diguanylate cyclase/phosphodiesterase</fullName>
    </submittedName>
</protein>
<dbReference type="PANTHER" id="PTHR44757:SF2">
    <property type="entry name" value="BIOFILM ARCHITECTURE MAINTENANCE PROTEIN MBAA"/>
    <property type="match status" value="1"/>
</dbReference>
<sequence length="727" mass="75740">MTRHPAPAAARRGPVASEDALWRWVRRALWTLAVGTTLTLVLAQAAGSDTPAGSAAALSSVLAAACLYQGLLAWNRDSSAVADPGDHLNGLSGTLALAALVNLLLLHVDGRVVGPVEQLAVLQISALVIVLGSTLTVASLAALTRDPRPWVMSLGVAGAGVAAGWQLAGTGGGPSPTLGLVSTATFGLGLGAARLLPAARTTTQIVTPQSAVVGALVVLSAAMTALVVATRFPPDRTTTVVAFAVAAVAGVSTRAATTIRDLASLAQRRVEALTDDLTGLANRRALNQRLAEVTRTREPTALLLLDLDRFKKLNDRHGHEAGDRLLARVGRVLNDVVPGAALAARLGGDEFAVLVGDPDQAHAVDLAARVRTDVATELLRAAELLGPGSRVDVDLSVGVAWSGRHQHTDLLRRADVAMYAAKATGAGVAVFDPESDRSHQERLALTEDLRLAFETGALPFEVHYQPQVGLDDGSVRGLEALVRWRHPRRGPVPPVEFLTLVENLGRMPDLTVFVLATASRDLSRFPPTGPGGTGRRPRMSVNLSAGCLSDPGLPAALLAALAPGAVAGDIVLEVTETTLMADADLALAVCSSLVVAGFELSIDDYGTGYSSLSYLNDLPAHELKIDRSFCARVVEDPRVATIVAATVDLAHRLGLRVVAEGAEDTVVVEALRLLGCDLVQGFALTPALPVVELLDWVRARQPGPRELVGRAAADVVGPGRPDRPGGR</sequence>